<reference evidence="1 2" key="1">
    <citation type="submission" date="2016-10" db="EMBL/GenBank/DDBJ databases">
        <authorList>
            <person name="de Groot N.N."/>
        </authorList>
    </citation>
    <scope>NUCLEOTIDE SEQUENCE [LARGE SCALE GENOMIC DNA]</scope>
    <source>
        <strain evidence="1 2">DSM 797</strain>
    </source>
</reference>
<gene>
    <name evidence="1" type="ORF">SAMN04515677_10881</name>
</gene>
<evidence type="ECO:0000313" key="1">
    <source>
        <dbReference type="EMBL" id="SDM30204.1"/>
    </source>
</evidence>
<organism evidence="1 2">
    <name type="scientific">Romboutsia lituseburensis DSM 797</name>
    <dbReference type="NCBI Taxonomy" id="1121325"/>
    <lineage>
        <taxon>Bacteria</taxon>
        <taxon>Bacillati</taxon>
        <taxon>Bacillota</taxon>
        <taxon>Clostridia</taxon>
        <taxon>Peptostreptococcales</taxon>
        <taxon>Peptostreptococcaceae</taxon>
        <taxon>Romboutsia</taxon>
    </lineage>
</organism>
<dbReference type="STRING" id="1121325.SAMN04515677_10881"/>
<dbReference type="AlphaFoldDB" id="A0A1G9S477"/>
<dbReference type="RefSeq" id="WP_092727199.1">
    <property type="nucleotide sequence ID" value="NZ_FNGW01000008.1"/>
</dbReference>
<dbReference type="EMBL" id="FNGW01000008">
    <property type="protein sequence ID" value="SDM30204.1"/>
    <property type="molecule type" value="Genomic_DNA"/>
</dbReference>
<accession>A0A1G9S477</accession>
<proteinExistence type="predicted"/>
<protein>
    <submittedName>
        <fullName evidence="1">Uncharacterized protein</fullName>
    </submittedName>
</protein>
<sequence length="241" mass="28868">MKFECFYYPTLNEHDEIIKCNEDLKEFNFGDKVPTKTLYYNYGENFAIYQNSEFFIVEDGILTKTIPSSELKFPLHIVFGKGTQLKIFSPKDLSSIRLLLNGEFEKEKELGQLFCLSFMLNRLIKNTQYEIMSDLTNSSRDYNYINEEIDLRTQKLIDELKVVERKFYNLTIEHPNLKDSYLNYMNFSNKEDMLELSINKYFKEGTNEYKHYILTKSVWKSKPIYPKFKLDNLINSYNYRD</sequence>
<evidence type="ECO:0000313" key="2">
    <source>
        <dbReference type="Proteomes" id="UP000199068"/>
    </source>
</evidence>
<dbReference type="Proteomes" id="UP000199068">
    <property type="component" value="Unassembled WGS sequence"/>
</dbReference>
<name>A0A1G9S477_9FIRM</name>
<keyword evidence="2" id="KW-1185">Reference proteome</keyword>